<keyword evidence="8 10" id="KW-0067">ATP-binding</keyword>
<dbReference type="InterPro" id="IPR007409">
    <property type="entry name" value="Restrct_endonuc_type1_HsdR_N"/>
</dbReference>
<dbReference type="CDD" id="cd18030">
    <property type="entry name" value="DEXHc_RE_I_HsdR"/>
    <property type="match status" value="1"/>
</dbReference>
<dbReference type="EMBL" id="JBHLWA010000049">
    <property type="protein sequence ID" value="MFC0323903.1"/>
    <property type="molecule type" value="Genomic_DNA"/>
</dbReference>
<dbReference type="GO" id="GO:0009035">
    <property type="term" value="F:type I site-specific deoxyribonuclease activity"/>
    <property type="evidence" value="ECO:0007669"/>
    <property type="project" value="UniProtKB-EC"/>
</dbReference>
<dbReference type="Pfam" id="PF22679">
    <property type="entry name" value="T1R_D3-like"/>
    <property type="match status" value="1"/>
</dbReference>
<dbReference type="Gene3D" id="3.40.50.300">
    <property type="entry name" value="P-loop containing nucleotide triphosphate hydrolases"/>
    <property type="match status" value="3"/>
</dbReference>
<keyword evidence="13" id="KW-1185">Reference proteome</keyword>
<dbReference type="InterPro" id="IPR055180">
    <property type="entry name" value="HsdR_RecA-like_helicase_dom_2"/>
</dbReference>
<dbReference type="CDD" id="cd22332">
    <property type="entry name" value="HsdR_N"/>
    <property type="match status" value="1"/>
</dbReference>
<dbReference type="Pfam" id="PF11867">
    <property type="entry name" value="T1RH-like_C"/>
    <property type="match status" value="1"/>
</dbReference>
<evidence type="ECO:0000256" key="2">
    <source>
        <dbReference type="ARBA" id="ARBA00008598"/>
    </source>
</evidence>
<dbReference type="InterPro" id="IPR027417">
    <property type="entry name" value="P-loop_NTPase"/>
</dbReference>
<keyword evidence="7 10" id="KW-0378">Hydrolase</keyword>
<evidence type="ECO:0000256" key="8">
    <source>
        <dbReference type="ARBA" id="ARBA00022840"/>
    </source>
</evidence>
<evidence type="ECO:0000256" key="4">
    <source>
        <dbReference type="ARBA" id="ARBA00022741"/>
    </source>
</evidence>
<keyword evidence="3" id="KW-0540">Nuclease</keyword>
<comment type="function">
    <text evidence="10">Subunit R is required for both nuclease and ATPase activities, but not for modification.</text>
</comment>
<dbReference type="CDD" id="cd18800">
    <property type="entry name" value="SF2_C_EcoR124I-like"/>
    <property type="match status" value="1"/>
</dbReference>
<keyword evidence="4 10" id="KW-0547">Nucleotide-binding</keyword>
<reference evidence="12 13" key="1">
    <citation type="submission" date="2024-09" db="EMBL/GenBank/DDBJ databases">
        <authorList>
            <person name="Sun Q."/>
            <person name="Mori K."/>
        </authorList>
    </citation>
    <scope>NUCLEOTIDE SEQUENCE [LARGE SCALE GENOMIC DNA]</scope>
    <source>
        <strain evidence="12 13">CCM 7538</strain>
    </source>
</reference>
<dbReference type="EC" id="3.1.21.3" evidence="10"/>
<dbReference type="InterPro" id="IPR051268">
    <property type="entry name" value="Type-I_R_enzyme_R_subunit"/>
</dbReference>
<comment type="caution">
    <text evidence="12">The sequence shown here is derived from an EMBL/GenBank/DDBJ whole genome shotgun (WGS) entry which is preliminary data.</text>
</comment>
<dbReference type="InterPro" id="IPR040980">
    <property type="entry name" value="SWI2_SNF2"/>
</dbReference>
<evidence type="ECO:0000256" key="3">
    <source>
        <dbReference type="ARBA" id="ARBA00022722"/>
    </source>
</evidence>
<protein>
    <recommendedName>
        <fullName evidence="10">Type I restriction enzyme endonuclease subunit</fullName>
        <shortName evidence="10">R protein</shortName>
        <ecNumber evidence="10">3.1.21.3</ecNumber>
    </recommendedName>
</protein>
<dbReference type="SMART" id="SM00487">
    <property type="entry name" value="DEXDc"/>
    <property type="match status" value="1"/>
</dbReference>
<gene>
    <name evidence="12" type="ORF">ACFFHT_10130</name>
</gene>
<dbReference type="Pfam" id="PF18766">
    <property type="entry name" value="SWI2_SNF2"/>
    <property type="match status" value="1"/>
</dbReference>
<dbReference type="InterPro" id="IPR004473">
    <property type="entry name" value="Restrct_endonuc_typeI_HsdR"/>
</dbReference>
<comment type="similarity">
    <text evidence="2 10">Belongs to the HsdR family.</text>
</comment>
<sequence length="1056" mass="120026">MKLGINESVIEQQAIDTLQNLGWQYAYGKEILADCQYPWRENSQEVILSPLLHDAIAKLNPQLPPDSIDEVVKTIRHFEQNYLAERNKQFYGYLKQGVPVRYIAPTGEEKVEYARLIDFQHTENNHWLAVNQFEITGKRGKRIPDLICFINGLPLIVFEFKNPLDVQADLQKAFNQLQTYQQDIADLFIYNQLQIISDGTTARAGSLTADFARFMPWKVVDEKQQSQRIDFSDELSGLLNGLMLPENILDYIHYFITFETNTKGMVIKKSAAYHQFYGVNEAVECTIAAHEQHSQKIGVVWHTQGSGKSLSMLFYAGKLMSQAELQNPTIVVVTDRNDLDGQLFATFSTGKEIIRQEPIQADGREALRQELAKRESGGVIFTTIQKFALVEGESRHPALNDRHNIIVISDEAHRSQYGFNAKLNEHGEYRVGYAKHLRDALPNASFIGFTGTPISLDDKDTQEVFGRYVSIYDIHDAVEDGATVPIIYEARQITLSESKEYQQAIAEAQNLIDEDKNSYNFRLREQLMGADSRLEKLAKDLVQHFATRTQLADGKAMVVVMSRRICVKLYNEIIKLRPDWHSDDIHQGAIKIVMTGSASDPEEMQPHIYSSEQKKELEKRFKNPDDPLKMVIVRDMWLTGFDAPCCHTMYIDKPMQGHNLMQAIARVNRVFKNKSRDNGGLIVDYVGLTEELRQATKQYTNAGGKSDVKIDIDTVFDKMCEYVAIIRDQMRTPVDGKIIDIAKALALTEPQEILTLIRQAASHILGLDRIAPPPQHGKDQTPRKNAFLQAIRQAKKGLSLCGSLPQVEPYRQELAFYDAVRATIVKPENDGNHSAKERQLQLLKLLNRAIQSDGVVDLFDLLEQERPNINLLSDEFLGIIDKSDSKDLWLVSIEGYLKGQIRDRAARNLATQKRFEEKLKQAMNQYHNHNLTVMEIITELVEMAKALQAELSKGEQLGLNAAEMAFYDALAQNQSAVELMGDKVLVNLAQEVTKTLRKSISIDWQHKESVRAKMRVLIRRVLLKYKYPPDLQSAAIEFVLQQAEVVADELSSEGDR</sequence>
<evidence type="ECO:0000313" key="13">
    <source>
        <dbReference type="Proteomes" id="UP001589769"/>
    </source>
</evidence>
<evidence type="ECO:0000256" key="7">
    <source>
        <dbReference type="ARBA" id="ARBA00022801"/>
    </source>
</evidence>
<dbReference type="Pfam" id="PF04313">
    <property type="entry name" value="HSDR_N"/>
    <property type="match status" value="1"/>
</dbReference>
<comment type="catalytic activity">
    <reaction evidence="1 10">
        <text>Endonucleolytic cleavage of DNA to give random double-stranded fragments with terminal 5'-phosphates, ATP is simultaneously hydrolyzed.</text>
        <dbReference type="EC" id="3.1.21.3"/>
    </reaction>
</comment>
<comment type="subunit">
    <text evidence="10">The type I restriction/modification system is composed of three polypeptides R, M and S.</text>
</comment>
<proteinExistence type="inferred from homology"/>
<dbReference type="PROSITE" id="PS51192">
    <property type="entry name" value="HELICASE_ATP_BIND_1"/>
    <property type="match status" value="1"/>
</dbReference>
<feature type="domain" description="Helicase ATP-binding" evidence="11">
    <location>
        <begin position="289"/>
        <end position="471"/>
    </location>
</feature>
<evidence type="ECO:0000256" key="5">
    <source>
        <dbReference type="ARBA" id="ARBA00022747"/>
    </source>
</evidence>
<keyword evidence="9 10" id="KW-0238">DNA-binding</keyword>
<organism evidence="12 13">
    <name type="scientific">Gallibacterium melopsittaci</name>
    <dbReference type="NCBI Taxonomy" id="516063"/>
    <lineage>
        <taxon>Bacteria</taxon>
        <taxon>Pseudomonadati</taxon>
        <taxon>Pseudomonadota</taxon>
        <taxon>Gammaproteobacteria</taxon>
        <taxon>Pasteurellales</taxon>
        <taxon>Pasteurellaceae</taxon>
        <taxon>Gallibacterium</taxon>
    </lineage>
</organism>
<dbReference type="PANTHER" id="PTHR30195">
    <property type="entry name" value="TYPE I SITE-SPECIFIC DEOXYRIBONUCLEASE PROTEIN SUBUNIT M AND R"/>
    <property type="match status" value="1"/>
</dbReference>
<keyword evidence="6 12" id="KW-0255">Endonuclease</keyword>
<dbReference type="Gene3D" id="3.90.1570.50">
    <property type="match status" value="1"/>
</dbReference>
<evidence type="ECO:0000313" key="12">
    <source>
        <dbReference type="EMBL" id="MFC0323903.1"/>
    </source>
</evidence>
<dbReference type="NCBIfam" id="TIGR00348">
    <property type="entry name" value="hsdR"/>
    <property type="match status" value="1"/>
</dbReference>
<evidence type="ECO:0000256" key="9">
    <source>
        <dbReference type="ARBA" id="ARBA00023125"/>
    </source>
</evidence>
<name>A0ABV6HYI3_9PAST</name>
<accession>A0ABV6HYI3</accession>
<evidence type="ECO:0000256" key="6">
    <source>
        <dbReference type="ARBA" id="ARBA00022759"/>
    </source>
</evidence>
<evidence type="ECO:0000256" key="1">
    <source>
        <dbReference type="ARBA" id="ARBA00000851"/>
    </source>
</evidence>
<dbReference type="RefSeq" id="WP_382375876.1">
    <property type="nucleotide sequence ID" value="NZ_JBHLWA010000049.1"/>
</dbReference>
<dbReference type="SUPFAM" id="SSF52540">
    <property type="entry name" value="P-loop containing nucleoside triphosphate hydrolases"/>
    <property type="match status" value="2"/>
</dbReference>
<dbReference type="PANTHER" id="PTHR30195:SF15">
    <property type="entry name" value="TYPE I RESTRICTION ENZYME HINDI ENDONUCLEASE SUBUNIT"/>
    <property type="match status" value="1"/>
</dbReference>
<dbReference type="InterPro" id="IPR014001">
    <property type="entry name" value="Helicase_ATP-bd"/>
</dbReference>
<dbReference type="Proteomes" id="UP001589769">
    <property type="component" value="Unassembled WGS sequence"/>
</dbReference>
<keyword evidence="5 10" id="KW-0680">Restriction system</keyword>
<evidence type="ECO:0000256" key="10">
    <source>
        <dbReference type="RuleBase" id="RU364115"/>
    </source>
</evidence>
<dbReference type="InterPro" id="IPR021810">
    <property type="entry name" value="T1RH-like_C"/>
</dbReference>
<evidence type="ECO:0000259" key="11">
    <source>
        <dbReference type="PROSITE" id="PS51192"/>
    </source>
</evidence>